<evidence type="ECO:0000313" key="3">
    <source>
        <dbReference type="Proteomes" id="UP000050454"/>
    </source>
</evidence>
<dbReference type="Pfam" id="PF17931">
    <property type="entry name" value="TetR_C_23"/>
    <property type="match status" value="1"/>
</dbReference>
<sequence length="212" mass="25136">MAKTKKSILELYMQWVLEHGSEPESVYKFCKENKLTETEFYQEYGSLKAVEKKVFTTFFEKTIELLEKNEEYQQYDSREKLLSFYYTFFEILTANRSYVLAALPKNIKEFNKLEQLKGLREHFSNYTQEIFAEQIKSEAKRLEKFKSNTFQEAAWAQLLVVMRFWVNDESAGFEKTDIFIEKAIMATFDLVENTPIKSVLDLGKFLYKEAIA</sequence>
<feature type="domain" description="Tetracyclin repressor-like C-terminal" evidence="1">
    <location>
        <begin position="80"/>
        <end position="206"/>
    </location>
</feature>
<dbReference type="STRING" id="1605367.AFM12_01635"/>
<organism evidence="2 3">
    <name type="scientific">Jiulongibacter sediminis</name>
    <dbReference type="NCBI Taxonomy" id="1605367"/>
    <lineage>
        <taxon>Bacteria</taxon>
        <taxon>Pseudomonadati</taxon>
        <taxon>Bacteroidota</taxon>
        <taxon>Cytophagia</taxon>
        <taxon>Cytophagales</taxon>
        <taxon>Leadbetterellaceae</taxon>
        <taxon>Jiulongibacter</taxon>
    </lineage>
</organism>
<keyword evidence="3" id="KW-1185">Reference proteome</keyword>
<dbReference type="SUPFAM" id="SSF48498">
    <property type="entry name" value="Tetracyclin repressor-like, C-terminal domain"/>
    <property type="match status" value="1"/>
</dbReference>
<evidence type="ECO:0000259" key="1">
    <source>
        <dbReference type="Pfam" id="PF17931"/>
    </source>
</evidence>
<evidence type="ECO:0000313" key="2">
    <source>
        <dbReference type="EMBL" id="KPM49349.1"/>
    </source>
</evidence>
<dbReference type="Proteomes" id="UP000050454">
    <property type="component" value="Unassembled WGS sequence"/>
</dbReference>
<proteinExistence type="predicted"/>
<dbReference type="PATRIC" id="fig|1605367.3.peg.1665"/>
<reference evidence="2 3" key="1">
    <citation type="submission" date="2015-07" db="EMBL/GenBank/DDBJ databases">
        <title>The draft genome sequence of Leadbetterella sp. JN14-9.</title>
        <authorList>
            <person name="Liu Y."/>
            <person name="Du J."/>
            <person name="Shao Z."/>
        </authorList>
    </citation>
    <scope>NUCLEOTIDE SEQUENCE [LARGE SCALE GENOMIC DNA]</scope>
    <source>
        <strain evidence="2 3">JN14-9</strain>
    </source>
</reference>
<gene>
    <name evidence="2" type="ORF">AFM12_01635</name>
</gene>
<name>A0A0P7BQC4_9BACT</name>
<dbReference type="AlphaFoldDB" id="A0A0P7BQC4"/>
<protein>
    <submittedName>
        <fullName evidence="2">Heat-shock protein</fullName>
    </submittedName>
</protein>
<dbReference type="InterPro" id="IPR041673">
    <property type="entry name" value="TetR_C_23"/>
</dbReference>
<dbReference type="InterPro" id="IPR036271">
    <property type="entry name" value="Tet_transcr_reg_TetR-rel_C_sf"/>
</dbReference>
<accession>A0A0P7BQC4</accession>
<dbReference type="Gene3D" id="1.10.357.10">
    <property type="entry name" value="Tetracycline Repressor, domain 2"/>
    <property type="match status" value="1"/>
</dbReference>
<comment type="caution">
    <text evidence="2">The sequence shown here is derived from an EMBL/GenBank/DDBJ whole genome shotgun (WGS) entry which is preliminary data.</text>
</comment>
<dbReference type="EMBL" id="LGTQ01000005">
    <property type="protein sequence ID" value="KPM49349.1"/>
    <property type="molecule type" value="Genomic_DNA"/>
</dbReference>
<dbReference type="RefSeq" id="WP_055143533.1">
    <property type="nucleotide sequence ID" value="NZ_JXSZ01000005.1"/>
</dbReference>
<dbReference type="OrthoDB" id="977687at2"/>